<sequence>MDYRGVLGEAKRLRIRVAGMEFFKVDKEKVIEATFDVDAVIKSLEQEEWVSAAASLLKIYDLIDNYRSTLSKMELEYDDTLKALETKTALIEGFIGKQIEKEESNSCREKVRITRRSGENSSIRLQRYLRRKS</sequence>
<accession>A0A4J1Z8L3</accession>
<organism evidence="1">
    <name type="scientific">Streptococcus pneumoniae</name>
    <dbReference type="NCBI Taxonomy" id="1313"/>
    <lineage>
        <taxon>Bacteria</taxon>
        <taxon>Bacillati</taxon>
        <taxon>Bacillota</taxon>
        <taxon>Bacilli</taxon>
        <taxon>Lactobacillales</taxon>
        <taxon>Streptococcaceae</taxon>
        <taxon>Streptococcus</taxon>
    </lineage>
</organism>
<proteinExistence type="predicted"/>
<gene>
    <name evidence="1" type="ORF">SAMEA3206930_02130</name>
</gene>
<reference evidence="1" key="1">
    <citation type="submission" date="2019-04" db="EMBL/GenBank/DDBJ databases">
        <authorList>
            <consortium name="Pathogen Informatics"/>
        </authorList>
    </citation>
    <scope>NUCLEOTIDE SEQUENCE</scope>
    <source>
        <strain evidence="1">GPSC7</strain>
    </source>
</reference>
<protein>
    <submittedName>
        <fullName evidence="1">Uncharacterized protein</fullName>
    </submittedName>
</protein>
<name>A0A4J1Z8L3_STREE</name>
<dbReference type="AlphaFoldDB" id="A0A4J1Z8L3"/>
<dbReference type="EMBL" id="CAATHC010000026">
    <property type="protein sequence ID" value="VNQ02062.1"/>
    <property type="molecule type" value="Genomic_DNA"/>
</dbReference>
<evidence type="ECO:0000313" key="1">
    <source>
        <dbReference type="EMBL" id="VNQ02062.1"/>
    </source>
</evidence>